<name>A0A1T4VQV0_9FIRM</name>
<dbReference type="Proteomes" id="UP000190814">
    <property type="component" value="Unassembled WGS sequence"/>
</dbReference>
<gene>
    <name evidence="4" type="primary">rpsR</name>
    <name evidence="7" type="ORF">SAMN02745111_01447</name>
</gene>
<dbReference type="GO" id="GO:0003735">
    <property type="term" value="F:structural constituent of ribosome"/>
    <property type="evidence" value="ECO:0007669"/>
    <property type="project" value="InterPro"/>
</dbReference>
<dbReference type="InterPro" id="IPR001648">
    <property type="entry name" value="Ribosomal_bS18"/>
</dbReference>
<dbReference type="NCBIfam" id="TIGR00165">
    <property type="entry name" value="S18"/>
    <property type="match status" value="1"/>
</dbReference>
<dbReference type="PANTHER" id="PTHR13479">
    <property type="entry name" value="30S RIBOSOMAL PROTEIN S18"/>
    <property type="match status" value="1"/>
</dbReference>
<keyword evidence="3 4" id="KW-0687">Ribonucleoprotein</keyword>
<comment type="function">
    <text evidence="4">Binds as a heterodimer with protein bS6 to the central domain of the 16S rRNA, where it helps stabilize the platform of the 30S subunit.</text>
</comment>
<dbReference type="GO" id="GO:0022627">
    <property type="term" value="C:cytosolic small ribosomal subunit"/>
    <property type="evidence" value="ECO:0007669"/>
    <property type="project" value="TreeGrafter"/>
</dbReference>
<dbReference type="OrthoDB" id="9812008at2"/>
<dbReference type="Gene3D" id="4.10.640.10">
    <property type="entry name" value="Ribosomal protein S18"/>
    <property type="match status" value="1"/>
</dbReference>
<organism evidence="7 8">
    <name type="scientific">Eubacterium uniforme</name>
    <dbReference type="NCBI Taxonomy" id="39495"/>
    <lineage>
        <taxon>Bacteria</taxon>
        <taxon>Bacillati</taxon>
        <taxon>Bacillota</taxon>
        <taxon>Clostridia</taxon>
        <taxon>Eubacteriales</taxon>
        <taxon>Eubacteriaceae</taxon>
        <taxon>Eubacterium</taxon>
    </lineage>
</organism>
<dbReference type="InterPro" id="IPR036870">
    <property type="entry name" value="Ribosomal_bS18_sf"/>
</dbReference>
<dbReference type="HAMAP" id="MF_00270">
    <property type="entry name" value="Ribosomal_bS18"/>
    <property type="match status" value="1"/>
</dbReference>
<accession>A0A1T4VQV0</accession>
<protein>
    <recommendedName>
        <fullName evidence="4">Small ribosomal subunit protein bS18</fullName>
    </recommendedName>
</protein>
<keyword evidence="2 4" id="KW-0689">Ribosomal protein</keyword>
<dbReference type="STRING" id="39495.SAMN02745111_01447"/>
<dbReference type="AlphaFoldDB" id="A0A1T4VQV0"/>
<proteinExistence type="inferred from homology"/>
<comment type="subunit">
    <text evidence="4">Part of the 30S ribosomal subunit. Forms a tight heterodimer with protein bS6.</text>
</comment>
<feature type="compositionally biased region" description="Basic and acidic residues" evidence="6">
    <location>
        <begin position="1"/>
        <end position="16"/>
    </location>
</feature>
<dbReference type="Pfam" id="PF01084">
    <property type="entry name" value="Ribosomal_S18"/>
    <property type="match status" value="1"/>
</dbReference>
<evidence type="ECO:0000313" key="7">
    <source>
        <dbReference type="EMBL" id="SKA67363.1"/>
    </source>
</evidence>
<keyword evidence="8" id="KW-1185">Reference proteome</keyword>
<dbReference type="EMBL" id="FUXZ01000008">
    <property type="protein sequence ID" value="SKA67363.1"/>
    <property type="molecule type" value="Genomic_DNA"/>
</dbReference>
<dbReference type="GO" id="GO:0070181">
    <property type="term" value="F:small ribosomal subunit rRNA binding"/>
    <property type="evidence" value="ECO:0007669"/>
    <property type="project" value="TreeGrafter"/>
</dbReference>
<evidence type="ECO:0000313" key="8">
    <source>
        <dbReference type="Proteomes" id="UP000190814"/>
    </source>
</evidence>
<comment type="similarity">
    <text evidence="1 4 5">Belongs to the bacterial ribosomal protein bS18 family.</text>
</comment>
<evidence type="ECO:0000256" key="5">
    <source>
        <dbReference type="RuleBase" id="RU003910"/>
    </source>
</evidence>
<feature type="region of interest" description="Disordered" evidence="6">
    <location>
        <begin position="1"/>
        <end position="20"/>
    </location>
</feature>
<evidence type="ECO:0000256" key="1">
    <source>
        <dbReference type="ARBA" id="ARBA00005589"/>
    </source>
</evidence>
<keyword evidence="4" id="KW-0694">RNA-binding</keyword>
<dbReference type="RefSeq" id="WP_078766320.1">
    <property type="nucleotide sequence ID" value="NZ_FUXZ01000008.1"/>
</dbReference>
<keyword evidence="4" id="KW-0699">rRNA-binding</keyword>
<dbReference type="PANTHER" id="PTHR13479:SF40">
    <property type="entry name" value="SMALL RIBOSOMAL SUBUNIT PROTEIN BS18M"/>
    <property type="match status" value="1"/>
</dbReference>
<reference evidence="7 8" key="1">
    <citation type="submission" date="2017-02" db="EMBL/GenBank/DDBJ databases">
        <authorList>
            <person name="Peterson S.W."/>
        </authorList>
    </citation>
    <scope>NUCLEOTIDE SEQUENCE [LARGE SCALE GENOMIC DNA]</scope>
    <source>
        <strain evidence="7 8">ATCC 35992</strain>
    </source>
</reference>
<sequence>MPYNKNEKGDKSEAPAKRRPIRRRKKVCVFCGEDKEISYKDVNKLKRYTSERGKILPRRVTGTCAKHQRALTVAIKRARHVALMPYTVE</sequence>
<dbReference type="PRINTS" id="PR00974">
    <property type="entry name" value="RIBOSOMALS18"/>
</dbReference>
<dbReference type="SUPFAM" id="SSF46911">
    <property type="entry name" value="Ribosomal protein S18"/>
    <property type="match status" value="1"/>
</dbReference>
<dbReference type="GO" id="GO:0006412">
    <property type="term" value="P:translation"/>
    <property type="evidence" value="ECO:0007669"/>
    <property type="project" value="UniProtKB-UniRule"/>
</dbReference>
<evidence type="ECO:0000256" key="2">
    <source>
        <dbReference type="ARBA" id="ARBA00022980"/>
    </source>
</evidence>
<evidence type="ECO:0000256" key="4">
    <source>
        <dbReference type="HAMAP-Rule" id="MF_00270"/>
    </source>
</evidence>
<evidence type="ECO:0000256" key="3">
    <source>
        <dbReference type="ARBA" id="ARBA00023274"/>
    </source>
</evidence>
<evidence type="ECO:0000256" key="6">
    <source>
        <dbReference type="SAM" id="MobiDB-lite"/>
    </source>
</evidence>